<dbReference type="InterPro" id="IPR016100">
    <property type="entry name" value="Prismane_a-bundle"/>
</dbReference>
<accession>A0A4R8GQE3</accession>
<evidence type="ECO:0000256" key="2">
    <source>
        <dbReference type="ARBA" id="ARBA00022485"/>
    </source>
</evidence>
<evidence type="ECO:0000256" key="5">
    <source>
        <dbReference type="ARBA" id="ARBA00023002"/>
    </source>
</evidence>
<evidence type="ECO:0000256" key="1">
    <source>
        <dbReference type="ARBA" id="ARBA00004496"/>
    </source>
</evidence>
<evidence type="ECO:0000313" key="11">
    <source>
        <dbReference type="Proteomes" id="UP000295832"/>
    </source>
</evidence>
<dbReference type="InterPro" id="IPR010048">
    <property type="entry name" value="Hydroxylam_reduct"/>
</dbReference>
<comment type="cofactor">
    <cofactor evidence="9">
        <name>hybrid [4Fe-2O-2S] cluster</name>
        <dbReference type="ChEBI" id="CHEBI:60519"/>
    </cofactor>
    <text evidence="9">Binds 1 hybrid [4Fe-2O-2S] cluster.</text>
</comment>
<dbReference type="FunFam" id="3.40.50.2030:FF:000002">
    <property type="entry name" value="Hydroxylamine reductase"/>
    <property type="match status" value="1"/>
</dbReference>
<evidence type="ECO:0000256" key="9">
    <source>
        <dbReference type="HAMAP-Rule" id="MF_00069"/>
    </source>
</evidence>
<feature type="binding site" evidence="9">
    <location>
        <position position="431"/>
    </location>
    <ligand>
        <name>hybrid [4Fe-2O-2S] cluster</name>
        <dbReference type="ChEBI" id="CHEBI:60519"/>
    </ligand>
</feature>
<organism evidence="10 11">
    <name type="scientific">Orenia marismortui</name>
    <dbReference type="NCBI Taxonomy" id="46469"/>
    <lineage>
        <taxon>Bacteria</taxon>
        <taxon>Bacillati</taxon>
        <taxon>Bacillota</taxon>
        <taxon>Clostridia</taxon>
        <taxon>Halanaerobiales</taxon>
        <taxon>Halobacteroidaceae</taxon>
        <taxon>Orenia</taxon>
    </lineage>
</organism>
<dbReference type="GO" id="GO:0046872">
    <property type="term" value="F:metal ion binding"/>
    <property type="evidence" value="ECO:0007669"/>
    <property type="project" value="UniProtKB-KW"/>
</dbReference>
<keyword evidence="4 9" id="KW-0479">Metal-binding</keyword>
<feature type="binding site" evidence="9">
    <location>
        <position position="8"/>
    </location>
    <ligand>
        <name>[4Fe-4S] cluster</name>
        <dbReference type="ChEBI" id="CHEBI:49883"/>
    </ligand>
</feature>
<protein>
    <recommendedName>
        <fullName evidence="9">Hydroxylamine reductase</fullName>
        <ecNumber evidence="9">1.7.99.1</ecNumber>
    </recommendedName>
    <alternativeName>
        <fullName evidence="9">Hybrid-cluster protein</fullName>
        <shortName evidence="9">HCP</shortName>
    </alternativeName>
    <alternativeName>
        <fullName evidence="9">Prismane protein</fullName>
    </alternativeName>
</protein>
<feature type="binding site" evidence="9">
    <location>
        <position position="310"/>
    </location>
    <ligand>
        <name>hybrid [4Fe-2O-2S] cluster</name>
        <dbReference type="ChEBI" id="CHEBI:60519"/>
    </ligand>
</feature>
<dbReference type="InterPro" id="IPR016099">
    <property type="entry name" value="Prismane-like_a/b-sand"/>
</dbReference>
<evidence type="ECO:0000256" key="8">
    <source>
        <dbReference type="ARBA" id="ARBA00051350"/>
    </source>
</evidence>
<feature type="binding site" description="via persulfide group" evidence="9">
    <location>
        <position position="403"/>
    </location>
    <ligand>
        <name>hybrid [4Fe-2O-2S] cluster</name>
        <dbReference type="ChEBI" id="CHEBI:60519"/>
    </ligand>
</feature>
<dbReference type="InterPro" id="IPR011254">
    <property type="entry name" value="Prismane-like_sf"/>
</dbReference>
<dbReference type="SUPFAM" id="SSF56821">
    <property type="entry name" value="Prismane protein-like"/>
    <property type="match status" value="1"/>
</dbReference>
<keyword evidence="3 9" id="KW-0963">Cytoplasm</keyword>
<dbReference type="FunFam" id="3.40.50.2030:FF:000001">
    <property type="entry name" value="Hydroxylamine reductase"/>
    <property type="match status" value="1"/>
</dbReference>
<dbReference type="Pfam" id="PF03063">
    <property type="entry name" value="Prismane"/>
    <property type="match status" value="1"/>
</dbReference>
<dbReference type="PANTHER" id="PTHR30109:SF0">
    <property type="entry name" value="HYDROXYLAMINE REDUCTASE"/>
    <property type="match status" value="1"/>
</dbReference>
<name>A0A4R8GQE3_9FIRM</name>
<feature type="binding site" evidence="9">
    <location>
        <position position="266"/>
    </location>
    <ligand>
        <name>hybrid [4Fe-2O-2S] cluster</name>
        <dbReference type="ChEBI" id="CHEBI:60519"/>
    </ligand>
</feature>
<dbReference type="GO" id="GO:0005737">
    <property type="term" value="C:cytoplasm"/>
    <property type="evidence" value="ECO:0007669"/>
    <property type="project" value="UniProtKB-SubCell"/>
</dbReference>
<comment type="catalytic activity">
    <reaction evidence="8 9">
        <text>A + NH4(+) + H2O = hydroxylamine + AH2 + H(+)</text>
        <dbReference type="Rhea" id="RHEA:22052"/>
        <dbReference type="ChEBI" id="CHEBI:13193"/>
        <dbReference type="ChEBI" id="CHEBI:15377"/>
        <dbReference type="ChEBI" id="CHEBI:15378"/>
        <dbReference type="ChEBI" id="CHEBI:15429"/>
        <dbReference type="ChEBI" id="CHEBI:17499"/>
        <dbReference type="ChEBI" id="CHEBI:28938"/>
        <dbReference type="EC" id="1.7.99.1"/>
    </reaction>
</comment>
<feature type="binding site" evidence="9">
    <location>
        <position position="456"/>
    </location>
    <ligand>
        <name>hybrid [4Fe-2O-2S] cluster</name>
        <dbReference type="ChEBI" id="CHEBI:60519"/>
    </ligand>
</feature>
<keyword evidence="11" id="KW-1185">Reference proteome</keyword>
<dbReference type="EC" id="1.7.99.1" evidence="9"/>
<feature type="binding site" evidence="9">
    <location>
        <position position="242"/>
    </location>
    <ligand>
        <name>hybrid [4Fe-2O-2S] cluster</name>
        <dbReference type="ChEBI" id="CHEBI:60519"/>
    </ligand>
</feature>
<keyword evidence="7 9" id="KW-0411">Iron-sulfur</keyword>
<dbReference type="HAMAP" id="MF_00069">
    <property type="entry name" value="Hydroxylam_reduct"/>
    <property type="match status" value="1"/>
</dbReference>
<comment type="function">
    <text evidence="9">Catalyzes the reduction of hydroxylamine to form NH(3) and H(2)O.</text>
</comment>
<evidence type="ECO:0000256" key="4">
    <source>
        <dbReference type="ARBA" id="ARBA00022723"/>
    </source>
</evidence>
<dbReference type="FunFam" id="1.20.1270.20:FF:000001">
    <property type="entry name" value="Hydroxylamine reductase"/>
    <property type="match status" value="1"/>
</dbReference>
<dbReference type="STRING" id="926561.GCA_000379025_00541"/>
<comment type="caution">
    <text evidence="10">The sequence shown here is derived from an EMBL/GenBank/DDBJ whole genome shotgun (WGS) entry which is preliminary data.</text>
</comment>
<comment type="subcellular location">
    <subcellularLocation>
        <location evidence="1 9">Cytoplasm</location>
    </subcellularLocation>
</comment>
<dbReference type="NCBIfam" id="NF003658">
    <property type="entry name" value="PRK05290.1"/>
    <property type="match status" value="1"/>
</dbReference>
<feature type="binding site" evidence="9">
    <location>
        <position position="5"/>
    </location>
    <ligand>
        <name>[4Fe-4S] cluster</name>
        <dbReference type="ChEBI" id="CHEBI:49883"/>
    </ligand>
</feature>
<evidence type="ECO:0000256" key="3">
    <source>
        <dbReference type="ARBA" id="ARBA00022490"/>
    </source>
</evidence>
<feature type="binding site" evidence="9">
    <location>
        <position position="491"/>
    </location>
    <ligand>
        <name>hybrid [4Fe-2O-2S] cluster</name>
        <dbReference type="ChEBI" id="CHEBI:60519"/>
    </ligand>
</feature>
<dbReference type="RefSeq" id="WP_134118468.1">
    <property type="nucleotide sequence ID" value="NZ_SOEG01000034.1"/>
</dbReference>
<dbReference type="PANTHER" id="PTHR30109">
    <property type="entry name" value="HYDROXYLAMINE REDUCTASE"/>
    <property type="match status" value="1"/>
</dbReference>
<evidence type="ECO:0000256" key="6">
    <source>
        <dbReference type="ARBA" id="ARBA00023004"/>
    </source>
</evidence>
<feature type="binding site" evidence="9">
    <location>
        <position position="493"/>
    </location>
    <ligand>
        <name>hybrid [4Fe-2O-2S] cluster</name>
        <dbReference type="ChEBI" id="CHEBI:60519"/>
    </ligand>
</feature>
<feature type="binding site" evidence="9">
    <location>
        <position position="23"/>
    </location>
    <ligand>
        <name>[4Fe-4S] cluster</name>
        <dbReference type="ChEBI" id="CHEBI:49883"/>
    </ligand>
</feature>
<dbReference type="GO" id="GO:0051539">
    <property type="term" value="F:4 iron, 4 sulfur cluster binding"/>
    <property type="evidence" value="ECO:0007669"/>
    <property type="project" value="UniProtKB-KW"/>
</dbReference>
<keyword evidence="6 9" id="KW-0408">Iron</keyword>
<evidence type="ECO:0000313" key="10">
    <source>
        <dbReference type="EMBL" id="TDX48015.1"/>
    </source>
</evidence>
<dbReference type="GO" id="GO:0004601">
    <property type="term" value="F:peroxidase activity"/>
    <property type="evidence" value="ECO:0007669"/>
    <property type="project" value="TreeGrafter"/>
</dbReference>
<dbReference type="GO" id="GO:0050418">
    <property type="term" value="F:hydroxylamine reductase activity"/>
    <property type="evidence" value="ECO:0007669"/>
    <property type="project" value="UniProtKB-UniRule"/>
</dbReference>
<reference evidence="10 11" key="1">
    <citation type="submission" date="2019-03" db="EMBL/GenBank/DDBJ databases">
        <title>Subsurface microbial communities from deep shales in Ohio and West Virginia, USA.</title>
        <authorList>
            <person name="Wrighton K."/>
        </authorList>
    </citation>
    <scope>NUCLEOTIDE SEQUENCE [LARGE SCALE GENOMIC DNA]</scope>
    <source>
        <strain evidence="10 11">MSL 6dP</strain>
    </source>
</reference>
<proteinExistence type="inferred from homology"/>
<dbReference type="PIRSF" id="PIRSF000076">
    <property type="entry name" value="HCP"/>
    <property type="match status" value="1"/>
</dbReference>
<dbReference type="AlphaFoldDB" id="A0A4R8GQE3"/>
<evidence type="ECO:0000256" key="7">
    <source>
        <dbReference type="ARBA" id="ARBA00023014"/>
    </source>
</evidence>
<comment type="similarity">
    <text evidence="9">Belongs to the HCP family.</text>
</comment>
<feature type="modified residue" description="Cysteine persulfide" evidence="9">
    <location>
        <position position="403"/>
    </location>
</feature>
<sequence length="549" mass="60621">MSMFCYQCQEAAGGKGCTVRGVCGKQDTTANLQDLLIYVLKGISTYSTKAKELGVETPKVDFFVMESLFMTITNANFDNDAFVEQIKEGLALRGEVKAKVEEAGAEFTDLFEGATWTADTKEEFMAKAEEVGVLQTENEDVRSLRELITYGIKGLAAYMEHSYNLDYEDQELYDFMQEALVKTTDDTLTADELVALTLETGKFGVNAMAQLDKANTETYGNPEITEVNIGTKDNPAILISGHDLKDMEQLLEQTEGTGVDVYTHSEMLPANYYPAFKKYDHFVGNYGNAWWKQREEFESFNGPILFTTNCIVPPKANASYKDRIFTTGAAGLDGATHIEADENAKKDFSEIIELAKKCDAPEEIEKGTIVGGFAHNQVLALADKVVEAVKGGAIKQFFVMAGCDGRMKGRDYYTEFAQELPEDTVILTAGCAKYRYNKLDLGDIGGIPRVLDAGQCNDSYSLAVIAMKLQEVFELEDINELPISYNIAWYEQKAVIVLLALLYLGVKNIHLGPTLPAFLSANVANVLVEKFGIAGIGEVEEDIEMFLEA</sequence>
<feature type="binding site" evidence="9">
    <location>
        <position position="17"/>
    </location>
    <ligand>
        <name>[4Fe-4S] cluster</name>
        <dbReference type="ChEBI" id="CHEBI:49883"/>
    </ligand>
</feature>
<dbReference type="InterPro" id="IPR004137">
    <property type="entry name" value="HCP/CODH"/>
</dbReference>
<keyword evidence="5 9" id="KW-0560">Oxidoreductase</keyword>
<gene>
    <name evidence="9" type="primary">hcp</name>
    <name evidence="10" type="ORF">C7959_13429</name>
</gene>
<dbReference type="NCBIfam" id="TIGR01703">
    <property type="entry name" value="hybrid_clust"/>
    <property type="match status" value="1"/>
</dbReference>
<comment type="cofactor">
    <cofactor evidence="9">
        <name>[4Fe-4S] cluster</name>
        <dbReference type="ChEBI" id="CHEBI:49883"/>
    </cofactor>
    <text evidence="9">Binds 1 [4Fe-4S] cluster.</text>
</comment>
<dbReference type="Proteomes" id="UP000295832">
    <property type="component" value="Unassembled WGS sequence"/>
</dbReference>
<dbReference type="Gene3D" id="3.40.50.2030">
    <property type="match status" value="2"/>
</dbReference>
<dbReference type="EMBL" id="SOEG01000034">
    <property type="protein sequence ID" value="TDX48015.1"/>
    <property type="molecule type" value="Genomic_DNA"/>
</dbReference>
<keyword evidence="2 9" id="KW-0004">4Fe-4S</keyword>
<dbReference type="CDD" id="cd01914">
    <property type="entry name" value="HCP"/>
    <property type="match status" value="1"/>
</dbReference>
<dbReference type="Gene3D" id="1.20.1270.20">
    <property type="match status" value="2"/>
</dbReference>
<dbReference type="GO" id="GO:0042542">
    <property type="term" value="P:response to hydrogen peroxide"/>
    <property type="evidence" value="ECO:0007669"/>
    <property type="project" value="TreeGrafter"/>
</dbReference>